<dbReference type="AlphaFoldDB" id="A3IVG1"/>
<proteinExistence type="predicted"/>
<protein>
    <submittedName>
        <fullName evidence="2">Uncharacterized protein</fullName>
    </submittedName>
</protein>
<dbReference type="EMBL" id="AAXW01000042">
    <property type="protein sequence ID" value="EAZ89533.1"/>
    <property type="molecule type" value="Genomic_DNA"/>
</dbReference>
<keyword evidence="3" id="KW-1185">Reference proteome</keyword>
<keyword evidence="1" id="KW-0812">Transmembrane</keyword>
<gene>
    <name evidence="2" type="ORF">CY0110_09191</name>
</gene>
<feature type="transmembrane region" description="Helical" evidence="1">
    <location>
        <begin position="13"/>
        <end position="32"/>
    </location>
</feature>
<organism evidence="2 3">
    <name type="scientific">Crocosphaera chwakensis CCY0110</name>
    <dbReference type="NCBI Taxonomy" id="391612"/>
    <lineage>
        <taxon>Bacteria</taxon>
        <taxon>Bacillati</taxon>
        <taxon>Cyanobacteriota</taxon>
        <taxon>Cyanophyceae</taxon>
        <taxon>Oscillatoriophycideae</taxon>
        <taxon>Chroococcales</taxon>
        <taxon>Aphanothecaceae</taxon>
        <taxon>Crocosphaera</taxon>
        <taxon>Crocosphaera chwakensis</taxon>
    </lineage>
</organism>
<sequence>MGTTLMLAWNPKLVGATLIGIGLMRFVYWVQTTNWPNRWLYWYKFFNGSQGKLAIAVVTGGFGTISSYMALYIWSNAENQWLATALILQGFGTFLTLGLLAWQMFDLPRTKQEHQYQEWVSQLSDVNDLKRLMAVENLSNLLQQQKLTPTQNQQLSNYFHLMLNQEKNIMIRQAILKGCQFSTQM</sequence>
<keyword evidence="1" id="KW-0472">Membrane</keyword>
<feature type="transmembrane region" description="Helical" evidence="1">
    <location>
        <begin position="81"/>
        <end position="102"/>
    </location>
</feature>
<name>A3IVG1_9CHRO</name>
<accession>A3IVG1</accession>
<evidence type="ECO:0000313" key="3">
    <source>
        <dbReference type="Proteomes" id="UP000003781"/>
    </source>
</evidence>
<feature type="transmembrane region" description="Helical" evidence="1">
    <location>
        <begin position="53"/>
        <end position="75"/>
    </location>
</feature>
<dbReference type="eggNOG" id="ENOG5030NQW">
    <property type="taxonomic scope" value="Bacteria"/>
</dbReference>
<dbReference type="Proteomes" id="UP000003781">
    <property type="component" value="Unassembled WGS sequence"/>
</dbReference>
<evidence type="ECO:0000256" key="1">
    <source>
        <dbReference type="SAM" id="Phobius"/>
    </source>
</evidence>
<keyword evidence="1" id="KW-1133">Transmembrane helix</keyword>
<evidence type="ECO:0000313" key="2">
    <source>
        <dbReference type="EMBL" id="EAZ89533.1"/>
    </source>
</evidence>
<comment type="caution">
    <text evidence="2">The sequence shown here is derived from an EMBL/GenBank/DDBJ whole genome shotgun (WGS) entry which is preliminary data.</text>
</comment>
<reference evidence="2 3" key="1">
    <citation type="submission" date="2007-03" db="EMBL/GenBank/DDBJ databases">
        <authorList>
            <person name="Stal L."/>
            <person name="Ferriera S."/>
            <person name="Johnson J."/>
            <person name="Kravitz S."/>
            <person name="Beeson K."/>
            <person name="Sutton G."/>
            <person name="Rogers Y.-H."/>
            <person name="Friedman R."/>
            <person name="Frazier M."/>
            <person name="Venter J.C."/>
        </authorList>
    </citation>
    <scope>NUCLEOTIDE SEQUENCE [LARGE SCALE GENOMIC DNA]</scope>
    <source>
        <strain evidence="2 3">CCY0110</strain>
    </source>
</reference>